<evidence type="ECO:0000256" key="5">
    <source>
        <dbReference type="ARBA" id="ARBA00023163"/>
    </source>
</evidence>
<feature type="short sequence motif" description="Polymerase core binding" evidence="6">
    <location>
        <begin position="57"/>
        <end position="70"/>
    </location>
</feature>
<dbReference type="PIRSF" id="PIRSF038953">
    <property type="entry name" value="SigI"/>
    <property type="match status" value="1"/>
</dbReference>
<keyword evidence="5 6" id="KW-0804">Transcription</keyword>
<feature type="DNA-binding region" description="H-T-H motif" evidence="6">
    <location>
        <begin position="201"/>
        <end position="220"/>
    </location>
</feature>
<reference evidence="9" key="1">
    <citation type="submission" date="2017-01" db="EMBL/GenBank/DDBJ databases">
        <authorList>
            <person name="Varghese N."/>
            <person name="Submissions S."/>
        </authorList>
    </citation>
    <scope>NUCLEOTIDE SEQUENCE [LARGE SCALE GENOMIC DNA]</scope>
    <source>
        <strain evidence="9">DSM 23127</strain>
    </source>
</reference>
<evidence type="ECO:0000313" key="9">
    <source>
        <dbReference type="Proteomes" id="UP000187608"/>
    </source>
</evidence>
<comment type="subcellular location">
    <subcellularLocation>
        <location evidence="6">Cytoplasm</location>
    </subcellularLocation>
</comment>
<dbReference type="STRING" id="570947.SAMN05421687_10540"/>
<dbReference type="NCBIfam" id="TIGR02895">
    <property type="entry name" value="spore_sigI"/>
    <property type="match status" value="1"/>
</dbReference>
<evidence type="ECO:0000256" key="3">
    <source>
        <dbReference type="ARBA" id="ARBA00023082"/>
    </source>
</evidence>
<evidence type="ECO:0000256" key="6">
    <source>
        <dbReference type="HAMAP-Rule" id="MF_02064"/>
    </source>
</evidence>
<gene>
    <name evidence="6" type="primary">sigI</name>
    <name evidence="8" type="ORF">SAMN05421687_10540</name>
</gene>
<dbReference type="PANTHER" id="PTHR30385">
    <property type="entry name" value="SIGMA FACTOR F FLAGELLAR"/>
    <property type="match status" value="1"/>
</dbReference>
<feature type="domain" description="RNA polymerase sigma-70 region 2" evidence="7">
    <location>
        <begin position="31"/>
        <end position="101"/>
    </location>
</feature>
<evidence type="ECO:0000256" key="2">
    <source>
        <dbReference type="ARBA" id="ARBA00023015"/>
    </source>
</evidence>
<dbReference type="PANTHER" id="PTHR30385:SF6">
    <property type="entry name" value="RNA POLYMERASE SIGMA FACTOR SIGI"/>
    <property type="match status" value="1"/>
</dbReference>
<organism evidence="8 9">
    <name type="scientific">Salimicrobium flavidum</name>
    <dbReference type="NCBI Taxonomy" id="570947"/>
    <lineage>
        <taxon>Bacteria</taxon>
        <taxon>Bacillati</taxon>
        <taxon>Bacillota</taxon>
        <taxon>Bacilli</taxon>
        <taxon>Bacillales</taxon>
        <taxon>Bacillaceae</taxon>
        <taxon>Salimicrobium</taxon>
    </lineage>
</organism>
<keyword evidence="4 6" id="KW-0238">DNA-binding</keyword>
<evidence type="ECO:0000256" key="1">
    <source>
        <dbReference type="ARBA" id="ARBA00022490"/>
    </source>
</evidence>
<comment type="similarity">
    <text evidence="6">Belongs to the sigma-70 factor family. SigI subfamily.</text>
</comment>
<evidence type="ECO:0000313" key="8">
    <source>
        <dbReference type="EMBL" id="SIS47122.1"/>
    </source>
</evidence>
<sequence>MIRRLLKKEDTTLHTQVIAAQQGDKEAREDLISQYQPFVAKCASEVCKRYINPSQDDEFSIGLIAFNDAIDSYATDKGAAFLSFAKLIIKRRIIDYIRQQKSHVSVTSLDETYENEEQMENPAEIKLSREKFLEETESWYRKEEIRELQSQLRKFRLTFEEITESAPKHRDARESAVQVARIIYEDDELCSKVLQKGRLPIKDLNGKVSVSKKTLERNRKYIIALVLILSGEYVYLKEYLKEVKV</sequence>
<dbReference type="GO" id="GO:0016987">
    <property type="term" value="F:sigma factor activity"/>
    <property type="evidence" value="ECO:0007669"/>
    <property type="project" value="UniProtKB-UniRule"/>
</dbReference>
<dbReference type="Proteomes" id="UP000187608">
    <property type="component" value="Unassembled WGS sequence"/>
</dbReference>
<dbReference type="GO" id="GO:0005737">
    <property type="term" value="C:cytoplasm"/>
    <property type="evidence" value="ECO:0007669"/>
    <property type="project" value="UniProtKB-SubCell"/>
</dbReference>
<dbReference type="Pfam" id="PF04542">
    <property type="entry name" value="Sigma70_r2"/>
    <property type="match status" value="1"/>
</dbReference>
<dbReference type="GO" id="GO:0006352">
    <property type="term" value="P:DNA-templated transcription initiation"/>
    <property type="evidence" value="ECO:0007669"/>
    <property type="project" value="UniProtKB-UniRule"/>
</dbReference>
<keyword evidence="9" id="KW-1185">Reference proteome</keyword>
<keyword evidence="3 6" id="KW-0731">Sigma factor</keyword>
<dbReference type="GO" id="GO:0003677">
    <property type="term" value="F:DNA binding"/>
    <property type="evidence" value="ECO:0007669"/>
    <property type="project" value="UniProtKB-UniRule"/>
</dbReference>
<dbReference type="InterPro" id="IPR014244">
    <property type="entry name" value="RNA_pol_sigma-I"/>
</dbReference>
<accession>A0A1N7JCL9</accession>
<dbReference type="RefSeq" id="WP_076558597.1">
    <property type="nucleotide sequence ID" value="NZ_FTOC01000005.1"/>
</dbReference>
<dbReference type="Gene3D" id="1.10.1740.10">
    <property type="match status" value="1"/>
</dbReference>
<comment type="function">
    <text evidence="6">Sigma factors are initiation factors that promote the attachment of RNA polymerase to specific initiation sites and are then released.</text>
</comment>
<dbReference type="InterPro" id="IPR014284">
    <property type="entry name" value="RNA_pol_sigma-70_dom"/>
</dbReference>
<dbReference type="InterPro" id="IPR013325">
    <property type="entry name" value="RNA_pol_sigma_r2"/>
</dbReference>
<protein>
    <recommendedName>
        <fullName evidence="6">RNA polymerase sigma factor SigI</fullName>
    </recommendedName>
</protein>
<evidence type="ECO:0000259" key="7">
    <source>
        <dbReference type="Pfam" id="PF04542"/>
    </source>
</evidence>
<dbReference type="AlphaFoldDB" id="A0A1N7JCL9"/>
<dbReference type="InterPro" id="IPR007627">
    <property type="entry name" value="RNA_pol_sigma70_r2"/>
</dbReference>
<keyword evidence="6" id="KW-0346">Stress response</keyword>
<comment type="subunit">
    <text evidence="6">Interacts with RsgI.</text>
</comment>
<evidence type="ECO:0000256" key="4">
    <source>
        <dbReference type="ARBA" id="ARBA00023125"/>
    </source>
</evidence>
<name>A0A1N7JCL9_9BACI</name>
<proteinExistence type="inferred from homology"/>
<keyword evidence="1 6" id="KW-0963">Cytoplasm</keyword>
<keyword evidence="2 6" id="KW-0805">Transcription regulation</keyword>
<dbReference type="NCBIfam" id="TIGR02937">
    <property type="entry name" value="sigma70-ECF"/>
    <property type="match status" value="1"/>
</dbReference>
<comment type="activity regulation">
    <text evidence="6">Negatively regulated by the anti-sigma-I factor RsgI.</text>
</comment>
<dbReference type="HAMAP" id="MF_02064">
    <property type="entry name" value="Sigma70_SigI"/>
    <property type="match status" value="1"/>
</dbReference>
<dbReference type="EMBL" id="FTOC01000005">
    <property type="protein sequence ID" value="SIS47122.1"/>
    <property type="molecule type" value="Genomic_DNA"/>
</dbReference>
<dbReference type="SUPFAM" id="SSF88946">
    <property type="entry name" value="Sigma2 domain of RNA polymerase sigma factors"/>
    <property type="match status" value="1"/>
</dbReference>
<dbReference type="OrthoDB" id="3190733at2"/>